<dbReference type="Pfam" id="PF08883">
    <property type="entry name" value="DOPA_dioxygen"/>
    <property type="match status" value="1"/>
</dbReference>
<dbReference type="SUPFAM" id="SSF143410">
    <property type="entry name" value="DOPA-like"/>
    <property type="match status" value="1"/>
</dbReference>
<dbReference type="InterPro" id="IPR023389">
    <property type="entry name" value="DOPA-like_sf"/>
</dbReference>
<keyword evidence="2" id="KW-1185">Reference proteome</keyword>
<dbReference type="InterPro" id="IPR014980">
    <property type="entry name" value="DOPA_dioxygen"/>
</dbReference>
<protein>
    <submittedName>
        <fullName evidence="1">Uncharacterized protein</fullName>
    </submittedName>
</protein>
<sequence>NNTKSRESAAAILSKPNEPTDQGYVTVVPQDVPGGIHPGSVDHHVIGSFKAWFPIEGFARTFSWFTQPYQAHCPRSSLTKKHLLDHTDRAIWMGQSLPLAIAIFRKDVLDESPLEHPECGFGYISKNVTVA</sequence>
<evidence type="ECO:0000313" key="2">
    <source>
        <dbReference type="Proteomes" id="UP000696485"/>
    </source>
</evidence>
<reference evidence="1" key="1">
    <citation type="journal article" date="2020" name="Fungal Divers.">
        <title>Resolving the Mortierellaceae phylogeny through synthesis of multi-gene phylogenetics and phylogenomics.</title>
        <authorList>
            <person name="Vandepol N."/>
            <person name="Liber J."/>
            <person name="Desiro A."/>
            <person name="Na H."/>
            <person name="Kennedy M."/>
            <person name="Barry K."/>
            <person name="Grigoriev I.V."/>
            <person name="Miller A.N."/>
            <person name="O'Donnell K."/>
            <person name="Stajich J.E."/>
            <person name="Bonito G."/>
        </authorList>
    </citation>
    <scope>NUCLEOTIDE SEQUENCE</scope>
    <source>
        <strain evidence="1">NVP1</strain>
    </source>
</reference>
<dbReference type="AlphaFoldDB" id="A0A9P5VGG5"/>
<organism evidence="1 2">
    <name type="scientific">Podila minutissima</name>
    <dbReference type="NCBI Taxonomy" id="64525"/>
    <lineage>
        <taxon>Eukaryota</taxon>
        <taxon>Fungi</taxon>
        <taxon>Fungi incertae sedis</taxon>
        <taxon>Mucoromycota</taxon>
        <taxon>Mortierellomycotina</taxon>
        <taxon>Mortierellomycetes</taxon>
        <taxon>Mortierellales</taxon>
        <taxon>Mortierellaceae</taxon>
        <taxon>Podila</taxon>
    </lineage>
</organism>
<evidence type="ECO:0000313" key="1">
    <source>
        <dbReference type="EMBL" id="KAF9319986.1"/>
    </source>
</evidence>
<name>A0A9P5VGG5_9FUNG</name>
<dbReference type="EMBL" id="JAAAUY010001723">
    <property type="protein sequence ID" value="KAF9319986.1"/>
    <property type="molecule type" value="Genomic_DNA"/>
</dbReference>
<comment type="caution">
    <text evidence="1">The sequence shown here is derived from an EMBL/GenBank/DDBJ whole genome shotgun (WGS) entry which is preliminary data.</text>
</comment>
<accession>A0A9P5VGG5</accession>
<gene>
    <name evidence="1" type="ORF">BG006_002889</name>
</gene>
<feature type="non-terminal residue" evidence="1">
    <location>
        <position position="1"/>
    </location>
</feature>
<proteinExistence type="predicted"/>
<dbReference type="Gene3D" id="3.30.70.1240">
    <property type="entry name" value="DOPA-like domains"/>
    <property type="match status" value="1"/>
</dbReference>
<dbReference type="Proteomes" id="UP000696485">
    <property type="component" value="Unassembled WGS sequence"/>
</dbReference>